<dbReference type="HOGENOM" id="CLU_1200583_0_0_1"/>
<accession>A0A0C3KX50</accession>
<sequence>MASPTPNRLPPSPSARRSPSQNLQLPPLHEQLGEILDIPLDPRQNSQRPSQSASSGGRDALLSYLDIAGRRINRPPDLRRIESHPPRLSDGPSTSFSSSPPASASPRTRGSPPAAQQTQPSHFTQTDVDLSEDDESDYLSSPAPDAAPNPSFGGRRGPVPWEACRCAGVHTKHLRHWETSCPYNLNRTRFPCGVEGCRKSFARADGRKRHWDKFHPKHSTPVQEDAAMEGP</sequence>
<feature type="region of interest" description="Disordered" evidence="1">
    <location>
        <begin position="1"/>
        <end position="154"/>
    </location>
</feature>
<evidence type="ECO:0000313" key="4">
    <source>
        <dbReference type="Proteomes" id="UP000054248"/>
    </source>
</evidence>
<feature type="compositionally biased region" description="Low complexity" evidence="1">
    <location>
        <begin position="138"/>
        <end position="151"/>
    </location>
</feature>
<dbReference type="EMBL" id="KN823031">
    <property type="protein sequence ID" value="KIO26023.1"/>
    <property type="molecule type" value="Genomic_DNA"/>
</dbReference>
<dbReference type="AlphaFoldDB" id="A0A0C3KX50"/>
<feature type="compositionally biased region" description="Polar residues" evidence="1">
    <location>
        <begin position="43"/>
        <end position="55"/>
    </location>
</feature>
<reference evidence="4" key="2">
    <citation type="submission" date="2015-01" db="EMBL/GenBank/DDBJ databases">
        <title>Evolutionary Origins and Diversification of the Mycorrhizal Mutualists.</title>
        <authorList>
            <consortium name="DOE Joint Genome Institute"/>
            <consortium name="Mycorrhizal Genomics Consortium"/>
            <person name="Kohler A."/>
            <person name="Kuo A."/>
            <person name="Nagy L.G."/>
            <person name="Floudas D."/>
            <person name="Copeland A."/>
            <person name="Barry K.W."/>
            <person name="Cichocki N."/>
            <person name="Veneault-Fourrey C."/>
            <person name="LaButti K."/>
            <person name="Lindquist E.A."/>
            <person name="Lipzen A."/>
            <person name="Lundell T."/>
            <person name="Morin E."/>
            <person name="Murat C."/>
            <person name="Riley R."/>
            <person name="Ohm R."/>
            <person name="Sun H."/>
            <person name="Tunlid A."/>
            <person name="Henrissat B."/>
            <person name="Grigoriev I.V."/>
            <person name="Hibbett D.S."/>
            <person name="Martin F."/>
        </authorList>
    </citation>
    <scope>NUCLEOTIDE SEQUENCE [LARGE SCALE GENOMIC DNA]</scope>
    <source>
        <strain evidence="4">MUT 4182</strain>
    </source>
</reference>
<feature type="compositionally biased region" description="Polar residues" evidence="1">
    <location>
        <begin position="116"/>
        <end position="128"/>
    </location>
</feature>
<name>A0A0C3KX50_9AGAM</name>
<feature type="region of interest" description="Disordered" evidence="1">
    <location>
        <begin position="211"/>
        <end position="231"/>
    </location>
</feature>
<evidence type="ECO:0000256" key="1">
    <source>
        <dbReference type="SAM" id="MobiDB-lite"/>
    </source>
</evidence>
<feature type="compositionally biased region" description="Basic and acidic residues" evidence="1">
    <location>
        <begin position="74"/>
        <end position="87"/>
    </location>
</feature>
<proteinExistence type="predicted"/>
<dbReference type="Proteomes" id="UP000054248">
    <property type="component" value="Unassembled WGS sequence"/>
</dbReference>
<keyword evidence="4" id="KW-1185">Reference proteome</keyword>
<dbReference type="OrthoDB" id="10443502at2759"/>
<feature type="compositionally biased region" description="Low complexity" evidence="1">
    <location>
        <begin position="91"/>
        <end position="115"/>
    </location>
</feature>
<reference evidence="3 4" key="1">
    <citation type="submission" date="2014-04" db="EMBL/GenBank/DDBJ databases">
        <authorList>
            <consortium name="DOE Joint Genome Institute"/>
            <person name="Kuo A."/>
            <person name="Girlanda M."/>
            <person name="Perotto S."/>
            <person name="Kohler A."/>
            <person name="Nagy L.G."/>
            <person name="Floudas D."/>
            <person name="Copeland A."/>
            <person name="Barry K.W."/>
            <person name="Cichocki N."/>
            <person name="Veneault-Fourrey C."/>
            <person name="LaButti K."/>
            <person name="Lindquist E.A."/>
            <person name="Lipzen A."/>
            <person name="Lundell T."/>
            <person name="Morin E."/>
            <person name="Murat C."/>
            <person name="Sun H."/>
            <person name="Tunlid A."/>
            <person name="Henrissat B."/>
            <person name="Grigoriev I.V."/>
            <person name="Hibbett D.S."/>
            <person name="Martin F."/>
            <person name="Nordberg H.P."/>
            <person name="Cantor M.N."/>
            <person name="Hua S.X."/>
        </authorList>
    </citation>
    <scope>NUCLEOTIDE SEQUENCE [LARGE SCALE GENOMIC DNA]</scope>
    <source>
        <strain evidence="3 4">MUT 4182</strain>
    </source>
</reference>
<evidence type="ECO:0000259" key="2">
    <source>
        <dbReference type="PROSITE" id="PS00028"/>
    </source>
</evidence>
<gene>
    <name evidence="3" type="ORF">M407DRAFT_236156</name>
</gene>
<dbReference type="InterPro" id="IPR013087">
    <property type="entry name" value="Znf_C2H2_type"/>
</dbReference>
<feature type="domain" description="C2H2-type" evidence="2">
    <location>
        <begin position="192"/>
        <end position="215"/>
    </location>
</feature>
<dbReference type="PROSITE" id="PS00028">
    <property type="entry name" value="ZINC_FINGER_C2H2_1"/>
    <property type="match status" value="1"/>
</dbReference>
<protein>
    <recommendedName>
        <fullName evidence="2">C2H2-type domain-containing protein</fullName>
    </recommendedName>
</protein>
<evidence type="ECO:0000313" key="3">
    <source>
        <dbReference type="EMBL" id="KIO26023.1"/>
    </source>
</evidence>
<organism evidence="3 4">
    <name type="scientific">Tulasnella calospora MUT 4182</name>
    <dbReference type="NCBI Taxonomy" id="1051891"/>
    <lineage>
        <taxon>Eukaryota</taxon>
        <taxon>Fungi</taxon>
        <taxon>Dikarya</taxon>
        <taxon>Basidiomycota</taxon>
        <taxon>Agaricomycotina</taxon>
        <taxon>Agaricomycetes</taxon>
        <taxon>Cantharellales</taxon>
        <taxon>Tulasnellaceae</taxon>
        <taxon>Tulasnella</taxon>
    </lineage>
</organism>